<protein>
    <submittedName>
        <fullName evidence="2">Uncharacterized protein</fullName>
    </submittedName>
</protein>
<keyword evidence="1" id="KW-0472">Membrane</keyword>
<sequence>MLLTLPWLGSIILGRVDIVNKQGKDGVTSKFTVNSFVKQGVSVFPDVTNSAIIMLVSALPYFIVQGADWHWGPRVKKEAQQPEYIRKSALATAILAFILFISYLVLQVFYSVQSRRRDEQRRLEMYDSTCVLSLSLVVYKYNYYTDGHVT</sequence>
<gene>
    <name evidence="2" type="ORF">GBAR_LOCUS764</name>
</gene>
<organism evidence="2 3">
    <name type="scientific">Geodia barretti</name>
    <name type="common">Barrett's horny sponge</name>
    <dbReference type="NCBI Taxonomy" id="519541"/>
    <lineage>
        <taxon>Eukaryota</taxon>
        <taxon>Metazoa</taxon>
        <taxon>Porifera</taxon>
        <taxon>Demospongiae</taxon>
        <taxon>Heteroscleromorpha</taxon>
        <taxon>Tetractinellida</taxon>
        <taxon>Astrophorina</taxon>
        <taxon>Geodiidae</taxon>
        <taxon>Geodia</taxon>
    </lineage>
</organism>
<keyword evidence="1" id="KW-0812">Transmembrane</keyword>
<proteinExistence type="predicted"/>
<keyword evidence="3" id="KW-1185">Reference proteome</keyword>
<evidence type="ECO:0000313" key="2">
    <source>
        <dbReference type="EMBL" id="CAI7991497.1"/>
    </source>
</evidence>
<name>A0AA35VTH1_GEOBA</name>
<accession>A0AA35VTH1</accession>
<dbReference type="AlphaFoldDB" id="A0AA35VTH1"/>
<comment type="caution">
    <text evidence="2">The sequence shown here is derived from an EMBL/GenBank/DDBJ whole genome shotgun (WGS) entry which is preliminary data.</text>
</comment>
<dbReference type="EMBL" id="CASHTH010000120">
    <property type="protein sequence ID" value="CAI7991497.1"/>
    <property type="molecule type" value="Genomic_DNA"/>
</dbReference>
<feature type="transmembrane region" description="Helical" evidence="1">
    <location>
        <begin position="88"/>
        <end position="110"/>
    </location>
</feature>
<keyword evidence="1" id="KW-1133">Transmembrane helix</keyword>
<evidence type="ECO:0000313" key="3">
    <source>
        <dbReference type="Proteomes" id="UP001174909"/>
    </source>
</evidence>
<reference evidence="2" key="1">
    <citation type="submission" date="2023-03" db="EMBL/GenBank/DDBJ databases">
        <authorList>
            <person name="Steffen K."/>
            <person name="Cardenas P."/>
        </authorList>
    </citation>
    <scope>NUCLEOTIDE SEQUENCE</scope>
</reference>
<evidence type="ECO:0000256" key="1">
    <source>
        <dbReference type="SAM" id="Phobius"/>
    </source>
</evidence>
<dbReference type="Proteomes" id="UP001174909">
    <property type="component" value="Unassembled WGS sequence"/>
</dbReference>